<dbReference type="EMBL" id="VYKL01000032">
    <property type="protein sequence ID" value="KAA9019005.1"/>
    <property type="molecule type" value="Genomic_DNA"/>
</dbReference>
<name>A0A5J5HEC1_9BACI</name>
<keyword evidence="2" id="KW-1185">Reference proteome</keyword>
<protein>
    <submittedName>
        <fullName evidence="1">Uncharacterized protein</fullName>
    </submittedName>
</protein>
<evidence type="ECO:0000313" key="1">
    <source>
        <dbReference type="EMBL" id="KAA9019005.1"/>
    </source>
</evidence>
<accession>A0A5J5HEC1</accession>
<sequence>MPNLHETMLGRKFLEWTVPELVQALKNLHTDIEIVIQLKTDELMFRQRELILKEKELNLKERELQLKMNK</sequence>
<organism evidence="1 2">
    <name type="scientific">Niallia endozanthoxylica</name>
    <dbReference type="NCBI Taxonomy" id="2036016"/>
    <lineage>
        <taxon>Bacteria</taxon>
        <taxon>Bacillati</taxon>
        <taxon>Bacillota</taxon>
        <taxon>Bacilli</taxon>
        <taxon>Bacillales</taxon>
        <taxon>Bacillaceae</taxon>
        <taxon>Niallia</taxon>
    </lineage>
</organism>
<dbReference type="RefSeq" id="WP_150441729.1">
    <property type="nucleotide sequence ID" value="NZ_VYKL01000032.1"/>
</dbReference>
<dbReference type="AlphaFoldDB" id="A0A5J5HEC1"/>
<evidence type="ECO:0000313" key="2">
    <source>
        <dbReference type="Proteomes" id="UP000326671"/>
    </source>
</evidence>
<proteinExistence type="predicted"/>
<gene>
    <name evidence="1" type="ORF">F4V44_19685</name>
</gene>
<comment type="caution">
    <text evidence="1">The sequence shown here is derived from an EMBL/GenBank/DDBJ whole genome shotgun (WGS) entry which is preliminary data.</text>
</comment>
<reference evidence="1 2" key="1">
    <citation type="submission" date="2019-09" db="EMBL/GenBank/DDBJ databases">
        <title>Whole genome sequences of isolates from the Mars Exploration Rovers.</title>
        <authorList>
            <person name="Seuylemezian A."/>
            <person name="Vaishampayan P."/>
        </authorList>
    </citation>
    <scope>NUCLEOTIDE SEQUENCE [LARGE SCALE GENOMIC DNA]</scope>
    <source>
        <strain evidence="1 2">MER_TA_151</strain>
    </source>
</reference>
<dbReference type="Proteomes" id="UP000326671">
    <property type="component" value="Unassembled WGS sequence"/>
</dbReference>